<reference evidence="1" key="1">
    <citation type="submission" date="2021-01" db="EMBL/GenBank/DDBJ databases">
        <authorList>
            <consortium name="Genoscope - CEA"/>
            <person name="William W."/>
        </authorList>
    </citation>
    <scope>NUCLEOTIDE SEQUENCE</scope>
</reference>
<dbReference type="EMBL" id="CAJJDP010000008">
    <property type="protein sequence ID" value="CAD8138093.1"/>
    <property type="molecule type" value="Genomic_DNA"/>
</dbReference>
<dbReference type="OMA" id="YQINSHR"/>
<proteinExistence type="predicted"/>
<name>A0A8S1SDE3_PAROT</name>
<dbReference type="AlphaFoldDB" id="A0A8S1SDE3"/>
<evidence type="ECO:0000313" key="1">
    <source>
        <dbReference type="EMBL" id="CAD8138093.1"/>
    </source>
</evidence>
<dbReference type="OrthoDB" id="305316at2759"/>
<sequence>MNFIQLGKLKNQLANSKSNIPKTQQRRYSRVNSIEQLISYQNNQNYQKENQEQVDKYPFKKITQDQSTQIDKPEQKERSRSLTHIQQQYQINSHRLINQQKITKTTNNIEINYSKQGIQLLQIHQKRQNLNEAINSILQQKINNLNARNFRSNSNLPSLNSQQGKLSDKSKIHQIRKLKQFDFESQLPEGPQLSFRQFAKMQGLKLPQFLE</sequence>
<organism evidence="1 2">
    <name type="scientific">Paramecium octaurelia</name>
    <dbReference type="NCBI Taxonomy" id="43137"/>
    <lineage>
        <taxon>Eukaryota</taxon>
        <taxon>Sar</taxon>
        <taxon>Alveolata</taxon>
        <taxon>Ciliophora</taxon>
        <taxon>Intramacronucleata</taxon>
        <taxon>Oligohymenophorea</taxon>
        <taxon>Peniculida</taxon>
        <taxon>Parameciidae</taxon>
        <taxon>Paramecium</taxon>
    </lineage>
</organism>
<dbReference type="Proteomes" id="UP000683925">
    <property type="component" value="Unassembled WGS sequence"/>
</dbReference>
<comment type="caution">
    <text evidence="1">The sequence shown here is derived from an EMBL/GenBank/DDBJ whole genome shotgun (WGS) entry which is preliminary data.</text>
</comment>
<protein>
    <submittedName>
        <fullName evidence="1">Uncharacterized protein</fullName>
    </submittedName>
</protein>
<keyword evidence="2" id="KW-1185">Reference proteome</keyword>
<gene>
    <name evidence="1" type="ORF">POCTA_138.1.T0090181</name>
</gene>
<evidence type="ECO:0000313" key="2">
    <source>
        <dbReference type="Proteomes" id="UP000683925"/>
    </source>
</evidence>
<accession>A0A8S1SDE3</accession>